<dbReference type="SMART" id="SM00343">
    <property type="entry name" value="ZnF_C2HC"/>
    <property type="match status" value="2"/>
</dbReference>
<evidence type="ECO:0000256" key="1">
    <source>
        <dbReference type="PROSITE-ProRule" id="PRU00047"/>
    </source>
</evidence>
<organism evidence="3 4">
    <name type="scientific">Holothuria leucospilota</name>
    <name type="common">Black long sea cucumber</name>
    <name type="synonym">Mertensiothuria leucospilota</name>
    <dbReference type="NCBI Taxonomy" id="206669"/>
    <lineage>
        <taxon>Eukaryota</taxon>
        <taxon>Metazoa</taxon>
        <taxon>Echinodermata</taxon>
        <taxon>Eleutherozoa</taxon>
        <taxon>Echinozoa</taxon>
        <taxon>Holothuroidea</taxon>
        <taxon>Aspidochirotacea</taxon>
        <taxon>Aspidochirotida</taxon>
        <taxon>Holothuriidae</taxon>
        <taxon>Holothuria</taxon>
    </lineage>
</organism>
<dbReference type="SMR" id="A0A9Q0YMH6"/>
<dbReference type="EMBL" id="JAIZAY010000019">
    <property type="protein sequence ID" value="KAJ8024176.1"/>
    <property type="molecule type" value="Genomic_DNA"/>
</dbReference>
<name>A0A9Q0YMH6_HOLLE</name>
<keyword evidence="4" id="KW-1185">Reference proteome</keyword>
<dbReference type="Gene3D" id="4.10.60.10">
    <property type="entry name" value="Zinc finger, CCHC-type"/>
    <property type="match status" value="1"/>
</dbReference>
<dbReference type="SUPFAM" id="SSF52266">
    <property type="entry name" value="SGNH hydrolase"/>
    <property type="match status" value="1"/>
</dbReference>
<evidence type="ECO:0000259" key="2">
    <source>
        <dbReference type="PROSITE" id="PS50158"/>
    </source>
</evidence>
<feature type="domain" description="CCHC-type" evidence="2">
    <location>
        <begin position="309"/>
        <end position="323"/>
    </location>
</feature>
<keyword evidence="1" id="KW-0863">Zinc-finger</keyword>
<keyword evidence="1" id="KW-0862">Zinc</keyword>
<dbReference type="SUPFAM" id="SSF57756">
    <property type="entry name" value="Retrovirus zinc finger-like domains"/>
    <property type="match status" value="1"/>
</dbReference>
<dbReference type="AlphaFoldDB" id="A0A9Q0YMH6"/>
<evidence type="ECO:0000313" key="3">
    <source>
        <dbReference type="EMBL" id="KAJ8024176.1"/>
    </source>
</evidence>
<accession>A0A9Q0YMH6</accession>
<protein>
    <recommendedName>
        <fullName evidence="2">CCHC-type domain-containing protein</fullName>
    </recommendedName>
</protein>
<dbReference type="GO" id="GO:0008270">
    <property type="term" value="F:zinc ion binding"/>
    <property type="evidence" value="ECO:0007669"/>
    <property type="project" value="UniProtKB-KW"/>
</dbReference>
<dbReference type="OrthoDB" id="10072345at2759"/>
<sequence length="346" mass="39105">MAELSSLNTHTQLNLDDEDNLAHNKVTEDSYAKIAQNNVPTVPRKRQVLIIGDSLLRDVRGEDFDHNVNVNCIRGATLKDIKAVLVHGPNNLQASSHVLIHVGTNDVANNAASNIDILSEYEDLITSCQVRFGEQSPKFYISGPCPRGDQHSQSVKELNSQLKELSSKLDCGFLDNLKSFQYGDGEIDSSLFTSDGVHLSRRGTQKLREKFTTIGPICLRPQQDSTMSSRPLPRQYSPYFNSGNPNYDVHDRRFHANNQNRRDRFQGYDHPNNHFRARDQLRQPPLPNRFTHQLNNNSDGGSKFYQRGCYNCGERNHTSNGCRFDLPVICRSCGVGGHKAKFCLYR</sequence>
<dbReference type="CDD" id="cd00229">
    <property type="entry name" value="SGNH_hydrolase"/>
    <property type="match status" value="1"/>
</dbReference>
<dbReference type="GO" id="GO:0003676">
    <property type="term" value="F:nucleic acid binding"/>
    <property type="evidence" value="ECO:0007669"/>
    <property type="project" value="InterPro"/>
</dbReference>
<dbReference type="InterPro" id="IPR036875">
    <property type="entry name" value="Znf_CCHC_sf"/>
</dbReference>
<reference evidence="3" key="1">
    <citation type="submission" date="2021-10" db="EMBL/GenBank/DDBJ databases">
        <title>Tropical sea cucumber genome reveals ecological adaptation and Cuvierian tubules defense mechanism.</title>
        <authorList>
            <person name="Chen T."/>
        </authorList>
    </citation>
    <scope>NUCLEOTIDE SEQUENCE</scope>
    <source>
        <strain evidence="3">Nanhai2018</strain>
        <tissue evidence="3">Muscle</tissue>
    </source>
</reference>
<dbReference type="Gene3D" id="3.40.50.12690">
    <property type="match status" value="1"/>
</dbReference>
<dbReference type="Gene3D" id="3.40.50.12700">
    <property type="match status" value="1"/>
</dbReference>
<keyword evidence="1" id="KW-0479">Metal-binding</keyword>
<dbReference type="PROSITE" id="PS50158">
    <property type="entry name" value="ZF_CCHC"/>
    <property type="match status" value="1"/>
</dbReference>
<dbReference type="Proteomes" id="UP001152320">
    <property type="component" value="Chromosome 19"/>
</dbReference>
<gene>
    <name evidence="3" type="ORF">HOLleu_36829</name>
</gene>
<proteinExistence type="predicted"/>
<comment type="caution">
    <text evidence="3">The sequence shown here is derived from an EMBL/GenBank/DDBJ whole genome shotgun (WGS) entry which is preliminary data.</text>
</comment>
<evidence type="ECO:0000313" key="4">
    <source>
        <dbReference type="Proteomes" id="UP001152320"/>
    </source>
</evidence>
<dbReference type="InterPro" id="IPR001878">
    <property type="entry name" value="Znf_CCHC"/>
</dbReference>